<feature type="region of interest" description="Disordered" evidence="1">
    <location>
        <begin position="1"/>
        <end position="31"/>
    </location>
</feature>
<dbReference type="InterPro" id="IPR038610">
    <property type="entry name" value="FliK-like_C_sf"/>
</dbReference>
<feature type="domain" description="Flagellar hook-length control protein-like C-terminal" evidence="2">
    <location>
        <begin position="235"/>
        <end position="317"/>
    </location>
</feature>
<dbReference type="Pfam" id="PF02120">
    <property type="entry name" value="Flg_hook"/>
    <property type="match status" value="1"/>
</dbReference>
<dbReference type="Proteomes" id="UP000053902">
    <property type="component" value="Unassembled WGS sequence"/>
</dbReference>
<dbReference type="OrthoDB" id="1792985at2"/>
<sequence length="358" mass="38039">MSNAGPGFGERMQSAADDSAVQLNGQPIQLSPEVLPDAAALPGAQPVTGEAGELDELGLLEIIEQQLAEIEARDAAQGDTLSVMLQPVSATEVDEMGERAGWPSNPLPPLSGANPATRQTESQEALLDAQWQARAAEAGPVPSANSGELTRAPAHMQYGPVQAQSLGLTPQGPLALDTQASLSAESLLAAVETPEGPLTAAERLQTTQPQALERALKLQAPEARWGEQMLHALRENVGMQLQQKIQSATIRLDPPELGSLEILLSHESGRLNVQLTAVNADVARLLQQTSDRLRQELVSQHFVQVNVQVGADSGGQQGQQRQRAALAAEELPLAARTLEQEQQDSRAAERARDVLITV</sequence>
<dbReference type="Gene3D" id="3.30.750.140">
    <property type="match status" value="1"/>
</dbReference>
<keyword evidence="3" id="KW-0966">Cell projection</keyword>
<dbReference type="EMBL" id="CCSF01000001">
    <property type="protein sequence ID" value="CDZ95370.1"/>
    <property type="molecule type" value="Genomic_DNA"/>
</dbReference>
<dbReference type="PANTHER" id="PTHR37533">
    <property type="entry name" value="FLAGELLAR HOOK-LENGTH CONTROL PROTEIN"/>
    <property type="match status" value="1"/>
</dbReference>
<keyword evidence="3" id="KW-0969">Cilium</keyword>
<dbReference type="CDD" id="cd17470">
    <property type="entry name" value="T3SS_Flik_C"/>
    <property type="match status" value="1"/>
</dbReference>
<accession>A0A078LVS1</accession>
<dbReference type="PANTHER" id="PTHR37533:SF2">
    <property type="entry name" value="FLAGELLAR HOOK-LENGTH CONTROL PROTEIN"/>
    <property type="match status" value="1"/>
</dbReference>
<proteinExistence type="predicted"/>
<keyword evidence="4" id="KW-1185">Reference proteome</keyword>
<dbReference type="InterPro" id="IPR052563">
    <property type="entry name" value="FliK"/>
</dbReference>
<evidence type="ECO:0000313" key="3">
    <source>
        <dbReference type="EMBL" id="CDZ95370.1"/>
    </source>
</evidence>
<evidence type="ECO:0000313" key="4">
    <source>
        <dbReference type="Proteomes" id="UP000053902"/>
    </source>
</evidence>
<keyword evidence="3" id="KW-0282">Flagellum</keyword>
<reference evidence="3 4" key="1">
    <citation type="submission" date="2014-07" db="EMBL/GenBank/DDBJ databases">
        <authorList>
            <person name="Urmite Genomes Urmite Genomes"/>
        </authorList>
    </citation>
    <scope>NUCLEOTIDE SEQUENCE [LARGE SCALE GENOMIC DNA]</scope>
    <source>
        <strain evidence="3 4">20_BN</strain>
    </source>
</reference>
<dbReference type="eggNOG" id="COG3144">
    <property type="taxonomic scope" value="Bacteria"/>
</dbReference>
<feature type="compositionally biased region" description="Polar residues" evidence="1">
    <location>
        <begin position="114"/>
        <end position="123"/>
    </location>
</feature>
<dbReference type="RefSeq" id="WP_052114483.1">
    <property type="nucleotide sequence ID" value="NZ_CCSF01000001.1"/>
</dbReference>
<dbReference type="HOGENOM" id="CLU_066219_0_0_6"/>
<evidence type="ECO:0000256" key="1">
    <source>
        <dbReference type="SAM" id="MobiDB-lite"/>
    </source>
</evidence>
<name>A0A078LVS1_9PSED</name>
<gene>
    <name evidence="3" type="ORF">BN1079_02703</name>
</gene>
<evidence type="ECO:0000259" key="2">
    <source>
        <dbReference type="Pfam" id="PF02120"/>
    </source>
</evidence>
<dbReference type="InterPro" id="IPR021136">
    <property type="entry name" value="Flagellar_hook_control-like_C"/>
</dbReference>
<dbReference type="STRING" id="1499686.BN1079_02703"/>
<dbReference type="AlphaFoldDB" id="A0A078LVS1"/>
<organism evidence="3 4">
    <name type="scientific">Pseudomonas saudiphocaensis</name>
    <dbReference type="NCBI Taxonomy" id="1499686"/>
    <lineage>
        <taxon>Bacteria</taxon>
        <taxon>Pseudomonadati</taxon>
        <taxon>Pseudomonadota</taxon>
        <taxon>Gammaproteobacteria</taxon>
        <taxon>Pseudomonadales</taxon>
        <taxon>Pseudomonadaceae</taxon>
        <taxon>Pseudomonas</taxon>
    </lineage>
</organism>
<feature type="region of interest" description="Disordered" evidence="1">
    <location>
        <begin position="96"/>
        <end position="126"/>
    </location>
</feature>
<protein>
    <submittedName>
        <fullName evidence="3">Flagellar hook-length control protein</fullName>
    </submittedName>
</protein>